<gene>
    <name evidence="2" type="ORF">KsCSTR_42680</name>
    <name evidence="1" type="ORF">kustc1127</name>
</gene>
<sequence>MVPTQYDICIPIPYVLNSFSSLTPFSRIGYFSNLKPYMIQRSFVFINKLVF</sequence>
<reference evidence="1" key="1">
    <citation type="journal article" date="2006" name="Nature">
        <title>Deciphering the evolution and metabolism of an anammox bacterium from a community genome.</title>
        <authorList>
            <person name="Strous M."/>
            <person name="Pelletier E."/>
            <person name="Mangenot S."/>
            <person name="Rattei T."/>
            <person name="Lehner A."/>
            <person name="Taylor M.W."/>
            <person name="Horn M."/>
            <person name="Daims H."/>
            <person name="Bartol-Mavel D."/>
            <person name="Wincker P."/>
            <person name="Barbe V."/>
            <person name="Fonknechten N."/>
            <person name="Vallenet D."/>
            <person name="Segurens B."/>
            <person name="Schenowitz-Truong C."/>
            <person name="Medigue C."/>
            <person name="Collingro A."/>
            <person name="Snel B."/>
            <person name="Dutilh B.E."/>
            <person name="OpDenCamp H.J.M."/>
            <person name="vanDerDrift C."/>
            <person name="Cirpus I."/>
            <person name="vanDePas-Schoonen K.T."/>
            <person name="Harhangi H.R."/>
            <person name="vanNiftrik L."/>
            <person name="Schmid M."/>
            <person name="Keltjens J."/>
            <person name="vanDeVossenberg J."/>
            <person name="Kartal B."/>
            <person name="Meier H."/>
            <person name="Frishman D."/>
            <person name="Huynen M.A."/>
            <person name="Mewes H."/>
            <person name="Weissenbach J."/>
            <person name="Jetten M.S.M."/>
            <person name="Wagner M."/>
            <person name="LePaslier D."/>
        </authorList>
    </citation>
    <scope>NUCLEOTIDE SEQUENCE</scope>
</reference>
<dbReference type="Proteomes" id="UP000501926">
    <property type="component" value="Chromosome"/>
</dbReference>
<protein>
    <submittedName>
        <fullName evidence="1">Uncharacterized protein</fullName>
    </submittedName>
</protein>
<evidence type="ECO:0000313" key="2">
    <source>
        <dbReference type="EMBL" id="QII13648.1"/>
    </source>
</evidence>
<organism evidence="1">
    <name type="scientific">Kuenenia stuttgartiensis</name>
    <dbReference type="NCBI Taxonomy" id="174633"/>
    <lineage>
        <taxon>Bacteria</taxon>
        <taxon>Pseudomonadati</taxon>
        <taxon>Planctomycetota</taxon>
        <taxon>Candidatus Brocadiia</taxon>
        <taxon>Candidatus Brocadiales</taxon>
        <taxon>Candidatus Brocadiaceae</taxon>
        <taxon>Candidatus Kuenenia</taxon>
    </lineage>
</organism>
<evidence type="ECO:0000313" key="1">
    <source>
        <dbReference type="EMBL" id="CAJ71872.1"/>
    </source>
</evidence>
<proteinExistence type="predicted"/>
<dbReference type="EMBL" id="CT573073">
    <property type="protein sequence ID" value="CAJ71872.1"/>
    <property type="molecule type" value="Genomic_DNA"/>
</dbReference>
<evidence type="ECO:0000313" key="3">
    <source>
        <dbReference type="Proteomes" id="UP000501926"/>
    </source>
</evidence>
<dbReference type="AlphaFoldDB" id="Q1PXB5"/>
<reference evidence="1" key="2">
    <citation type="submission" date="2006-01" db="EMBL/GenBank/DDBJ databases">
        <authorList>
            <person name="Genoscope"/>
        </authorList>
    </citation>
    <scope>NUCLEOTIDE SEQUENCE</scope>
</reference>
<reference evidence="2 3" key="3">
    <citation type="submission" date="2020-02" db="EMBL/GenBank/DDBJ databases">
        <title>Newly sequenced genome of strain CSTR1 showed variability in Candidatus Kuenenia stuttgartiensis genomes.</title>
        <authorList>
            <person name="Ding C."/>
            <person name="Adrian L."/>
        </authorList>
    </citation>
    <scope>NUCLEOTIDE SEQUENCE [LARGE SCALE GENOMIC DNA]</scope>
    <source>
        <strain evidence="2 3">CSTR1</strain>
    </source>
</reference>
<accession>Q1PXB5</accession>
<dbReference type="EMBL" id="CP049055">
    <property type="protein sequence ID" value="QII13648.1"/>
    <property type="molecule type" value="Genomic_DNA"/>
</dbReference>
<name>Q1PXB5_KUEST</name>